<dbReference type="EMBL" id="KB445800">
    <property type="protein sequence ID" value="EMD35306.1"/>
    <property type="molecule type" value="Genomic_DNA"/>
</dbReference>
<keyword evidence="2" id="KW-1185">Reference proteome</keyword>
<protein>
    <submittedName>
        <fullName evidence="1">Uncharacterized protein</fullName>
    </submittedName>
</protein>
<gene>
    <name evidence="1" type="ORF">CERSUDRAFT_116111</name>
</gene>
<evidence type="ECO:0000313" key="2">
    <source>
        <dbReference type="Proteomes" id="UP000016930"/>
    </source>
</evidence>
<dbReference type="Proteomes" id="UP000016930">
    <property type="component" value="Unassembled WGS sequence"/>
</dbReference>
<sequence>MDDLRRHPYYKILSRAVTSARRDSASAASASTIRGSSAVQHCSRTVWVWYARVLTKVSVFGKNARQRALPHLQKSQPPRINGVLNRHSAPPIGPFSMILFDRKPHMNRPVSKRLGRRLWPSANARYEP</sequence>
<accession>M2R970</accession>
<proteinExistence type="predicted"/>
<dbReference type="HOGENOM" id="CLU_1959301_0_0_1"/>
<dbReference type="AlphaFoldDB" id="M2R970"/>
<name>M2R970_CERS8</name>
<organism evidence="1 2">
    <name type="scientific">Ceriporiopsis subvermispora (strain B)</name>
    <name type="common">White-rot fungus</name>
    <name type="synonym">Gelatoporia subvermispora</name>
    <dbReference type="NCBI Taxonomy" id="914234"/>
    <lineage>
        <taxon>Eukaryota</taxon>
        <taxon>Fungi</taxon>
        <taxon>Dikarya</taxon>
        <taxon>Basidiomycota</taxon>
        <taxon>Agaricomycotina</taxon>
        <taxon>Agaricomycetes</taxon>
        <taxon>Polyporales</taxon>
        <taxon>Gelatoporiaceae</taxon>
        <taxon>Gelatoporia</taxon>
    </lineage>
</organism>
<evidence type="ECO:0000313" key="1">
    <source>
        <dbReference type="EMBL" id="EMD35306.1"/>
    </source>
</evidence>
<reference evidence="1 2" key="1">
    <citation type="journal article" date="2012" name="Proc. Natl. Acad. Sci. U.S.A.">
        <title>Comparative genomics of Ceriporiopsis subvermispora and Phanerochaete chrysosporium provide insight into selective ligninolysis.</title>
        <authorList>
            <person name="Fernandez-Fueyo E."/>
            <person name="Ruiz-Duenas F.J."/>
            <person name="Ferreira P."/>
            <person name="Floudas D."/>
            <person name="Hibbett D.S."/>
            <person name="Canessa P."/>
            <person name="Larrondo L.F."/>
            <person name="James T.Y."/>
            <person name="Seelenfreund D."/>
            <person name="Lobos S."/>
            <person name="Polanco R."/>
            <person name="Tello M."/>
            <person name="Honda Y."/>
            <person name="Watanabe T."/>
            <person name="Watanabe T."/>
            <person name="Ryu J.S."/>
            <person name="Kubicek C.P."/>
            <person name="Schmoll M."/>
            <person name="Gaskell J."/>
            <person name="Hammel K.E."/>
            <person name="St John F.J."/>
            <person name="Vanden Wymelenberg A."/>
            <person name="Sabat G."/>
            <person name="Splinter BonDurant S."/>
            <person name="Syed K."/>
            <person name="Yadav J.S."/>
            <person name="Doddapaneni H."/>
            <person name="Subramanian V."/>
            <person name="Lavin J.L."/>
            <person name="Oguiza J.A."/>
            <person name="Perez G."/>
            <person name="Pisabarro A.G."/>
            <person name="Ramirez L."/>
            <person name="Santoyo F."/>
            <person name="Master E."/>
            <person name="Coutinho P.M."/>
            <person name="Henrissat B."/>
            <person name="Lombard V."/>
            <person name="Magnuson J.K."/>
            <person name="Kuees U."/>
            <person name="Hori C."/>
            <person name="Igarashi K."/>
            <person name="Samejima M."/>
            <person name="Held B.W."/>
            <person name="Barry K.W."/>
            <person name="LaButti K.M."/>
            <person name="Lapidus A."/>
            <person name="Lindquist E.A."/>
            <person name="Lucas S.M."/>
            <person name="Riley R."/>
            <person name="Salamov A.A."/>
            <person name="Hoffmeister D."/>
            <person name="Schwenk D."/>
            <person name="Hadar Y."/>
            <person name="Yarden O."/>
            <person name="de Vries R.P."/>
            <person name="Wiebenga A."/>
            <person name="Stenlid J."/>
            <person name="Eastwood D."/>
            <person name="Grigoriev I.V."/>
            <person name="Berka R.M."/>
            <person name="Blanchette R.A."/>
            <person name="Kersten P."/>
            <person name="Martinez A.T."/>
            <person name="Vicuna R."/>
            <person name="Cullen D."/>
        </authorList>
    </citation>
    <scope>NUCLEOTIDE SEQUENCE [LARGE SCALE GENOMIC DNA]</scope>
    <source>
        <strain evidence="1 2">B</strain>
    </source>
</reference>